<sequence>MKNKIAYLVTTERRVYMCSPYTSTDFYALEYYLDTKKNIERFLEEINPKEVYTHLAILFIRELKG</sequence>
<reference evidence="1" key="1">
    <citation type="journal article" date="2015" name="Nature">
        <title>Complex archaea that bridge the gap between prokaryotes and eukaryotes.</title>
        <authorList>
            <person name="Spang A."/>
            <person name="Saw J.H."/>
            <person name="Jorgensen S.L."/>
            <person name="Zaremba-Niedzwiedzka K."/>
            <person name="Martijn J."/>
            <person name="Lind A.E."/>
            <person name="van Eijk R."/>
            <person name="Schleper C."/>
            <person name="Guy L."/>
            <person name="Ettema T.J."/>
        </authorList>
    </citation>
    <scope>NUCLEOTIDE SEQUENCE</scope>
</reference>
<evidence type="ECO:0000313" key="1">
    <source>
        <dbReference type="EMBL" id="KKK57428.1"/>
    </source>
</evidence>
<dbReference type="AlphaFoldDB" id="A0A0F8WL80"/>
<dbReference type="EMBL" id="LAZR01064484">
    <property type="protein sequence ID" value="KKK57428.1"/>
    <property type="molecule type" value="Genomic_DNA"/>
</dbReference>
<accession>A0A0F8WL80</accession>
<name>A0A0F8WL80_9ZZZZ</name>
<organism evidence="1">
    <name type="scientific">marine sediment metagenome</name>
    <dbReference type="NCBI Taxonomy" id="412755"/>
    <lineage>
        <taxon>unclassified sequences</taxon>
        <taxon>metagenomes</taxon>
        <taxon>ecological metagenomes</taxon>
    </lineage>
</organism>
<protein>
    <submittedName>
        <fullName evidence="1">Uncharacterized protein</fullName>
    </submittedName>
</protein>
<proteinExistence type="predicted"/>
<comment type="caution">
    <text evidence="1">The sequence shown here is derived from an EMBL/GenBank/DDBJ whole genome shotgun (WGS) entry which is preliminary data.</text>
</comment>
<gene>
    <name evidence="1" type="ORF">LCGC14_3054580</name>
</gene>